<evidence type="ECO:0000256" key="6">
    <source>
        <dbReference type="ARBA" id="ARBA00022840"/>
    </source>
</evidence>
<feature type="coiled-coil region" evidence="10">
    <location>
        <begin position="262"/>
        <end position="289"/>
    </location>
</feature>
<dbReference type="AlphaFoldDB" id="A0A4P7VI36"/>
<evidence type="ECO:0000256" key="3">
    <source>
        <dbReference type="ARBA" id="ARBA00021315"/>
    </source>
</evidence>
<dbReference type="KEGG" id="mgod:E7746_03865"/>
<evidence type="ECO:0000256" key="2">
    <source>
        <dbReference type="ARBA" id="ARBA00009441"/>
    </source>
</evidence>
<dbReference type="InterPro" id="IPR027417">
    <property type="entry name" value="P-loop_NTPase"/>
</dbReference>
<dbReference type="InterPro" id="IPR004604">
    <property type="entry name" value="DNA_recomb/repair_RecN"/>
</dbReference>
<dbReference type="Gene3D" id="3.40.50.300">
    <property type="entry name" value="P-loop containing nucleotide triphosphate hydrolases"/>
    <property type="match status" value="2"/>
</dbReference>
<comment type="function">
    <text evidence="1 9">May be involved in recombinational repair of damaged DNA.</text>
</comment>
<evidence type="ECO:0000256" key="10">
    <source>
        <dbReference type="SAM" id="Coils"/>
    </source>
</evidence>
<dbReference type="PIRSF" id="PIRSF003128">
    <property type="entry name" value="RecN"/>
    <property type="match status" value="1"/>
</dbReference>
<dbReference type="GO" id="GO:0006281">
    <property type="term" value="P:DNA repair"/>
    <property type="evidence" value="ECO:0007669"/>
    <property type="project" value="UniProtKB-KW"/>
</dbReference>
<dbReference type="FunFam" id="3.40.50.300:FF:000319">
    <property type="entry name" value="DNA repair protein RecN"/>
    <property type="match status" value="1"/>
</dbReference>
<protein>
    <recommendedName>
        <fullName evidence="3 9">DNA repair protein RecN</fullName>
    </recommendedName>
    <alternativeName>
        <fullName evidence="8 9">Recombination protein N</fullName>
    </alternativeName>
</protein>
<evidence type="ECO:0000256" key="9">
    <source>
        <dbReference type="PIRNR" id="PIRNR003128"/>
    </source>
</evidence>
<evidence type="ECO:0000256" key="4">
    <source>
        <dbReference type="ARBA" id="ARBA00022741"/>
    </source>
</evidence>
<gene>
    <name evidence="12" type="primary">recN</name>
    <name evidence="12" type="ORF">E7746_03865</name>
</gene>
<feature type="coiled-coil region" evidence="10">
    <location>
        <begin position="326"/>
        <end position="370"/>
    </location>
</feature>
<sequence>MVKINKMLKSLHISNYALIDTVDITFDNGFNIITGETGAGKSIMLGALSLILGERADIKAVRDSGKKSIIEATFEIDDYPTLKEYCLANDIEWDDTMCILRREVAPAGRSRAFINDSPVTLDLLSHVAMQLVDIHSQHQNQLLTSPEFQLRVIDSMAGNDTLLSDYRKRYAAFRSAVKRLHEAKRKIEQNRSDEDFTRFQLEQLDAMNLVADEQEQLEHEREILSNMTDIKSTINGALDALLNGNSNALSLLSEAGDYCEALGRILENADSLAERLQSARIEIQDIADTLSAFDSDLNADPAELDAIEERLNDIYALQHKHHVSTVGQLIELRESFRARLDELENSSFTIEELEKEARRAKSLAKELAAQLSKRRAEEAARFEADLRERAMPLGMKNLQIKVELTPTELSSTGADSIRFLFAFNKNQPLMPVGGTASGGEISRLMLSIKAIIADKMQLPSIIFDEVDTGVSGDVANRMGAMMQSIAANIQVMAITHLPQVAAKGNAHFKVYKQDDEHSTHTRIRRLSTDERIDELAVMLSGSTVDNAARANAKSLLNIK</sequence>
<reference evidence="12 13" key="1">
    <citation type="submission" date="2019-02" db="EMBL/GenBank/DDBJ databases">
        <title>Isolation and identification of novel species under the genus Muribaculum.</title>
        <authorList>
            <person name="Miyake S."/>
            <person name="Ding Y."/>
            <person name="Low A."/>
            <person name="Soh M."/>
            <person name="Seedorf H."/>
        </authorList>
    </citation>
    <scope>NUCLEOTIDE SEQUENCE [LARGE SCALE GENOMIC DNA]</scope>
    <source>
        <strain evidence="12 13">TLL-A4</strain>
    </source>
</reference>
<keyword evidence="7 9" id="KW-0234">DNA repair</keyword>
<keyword evidence="10" id="KW-0175">Coiled coil</keyword>
<dbReference type="NCBIfam" id="NF008121">
    <property type="entry name" value="PRK10869.1"/>
    <property type="match status" value="1"/>
</dbReference>
<dbReference type="EMBL" id="CP039393">
    <property type="protein sequence ID" value="QCD35076.1"/>
    <property type="molecule type" value="Genomic_DNA"/>
</dbReference>
<keyword evidence="13" id="KW-1185">Reference proteome</keyword>
<comment type="similarity">
    <text evidence="2 9">Belongs to the RecN family.</text>
</comment>
<evidence type="ECO:0000313" key="12">
    <source>
        <dbReference type="EMBL" id="QCD35076.1"/>
    </source>
</evidence>
<evidence type="ECO:0000313" key="13">
    <source>
        <dbReference type="Proteomes" id="UP000297031"/>
    </source>
</evidence>
<dbReference type="GO" id="GO:0009432">
    <property type="term" value="P:SOS response"/>
    <property type="evidence" value="ECO:0007669"/>
    <property type="project" value="TreeGrafter"/>
</dbReference>
<feature type="domain" description="RecF/RecN/SMC N-terminal" evidence="11">
    <location>
        <begin position="7"/>
        <end position="518"/>
    </location>
</feature>
<dbReference type="Proteomes" id="UP000297031">
    <property type="component" value="Chromosome"/>
</dbReference>
<dbReference type="CDD" id="cd03241">
    <property type="entry name" value="ABC_RecN"/>
    <property type="match status" value="1"/>
</dbReference>
<evidence type="ECO:0000256" key="7">
    <source>
        <dbReference type="ARBA" id="ARBA00023204"/>
    </source>
</evidence>
<dbReference type="Pfam" id="PF02463">
    <property type="entry name" value="SMC_N"/>
    <property type="match status" value="1"/>
</dbReference>
<evidence type="ECO:0000259" key="11">
    <source>
        <dbReference type="Pfam" id="PF02463"/>
    </source>
</evidence>
<keyword evidence="5 9" id="KW-0227">DNA damage</keyword>
<dbReference type="GO" id="GO:0043590">
    <property type="term" value="C:bacterial nucleoid"/>
    <property type="evidence" value="ECO:0007669"/>
    <property type="project" value="TreeGrafter"/>
</dbReference>
<dbReference type="PANTHER" id="PTHR11059:SF0">
    <property type="entry name" value="DNA REPAIR PROTEIN RECN"/>
    <property type="match status" value="1"/>
</dbReference>
<dbReference type="SUPFAM" id="SSF52540">
    <property type="entry name" value="P-loop containing nucleoside triphosphate hydrolases"/>
    <property type="match status" value="2"/>
</dbReference>
<accession>A0A4P7VI36</accession>
<evidence type="ECO:0000256" key="1">
    <source>
        <dbReference type="ARBA" id="ARBA00003618"/>
    </source>
</evidence>
<keyword evidence="6" id="KW-0067">ATP-binding</keyword>
<organism evidence="12 13">
    <name type="scientific">Muribaculum gordoncarteri</name>
    <dbReference type="NCBI Taxonomy" id="2530390"/>
    <lineage>
        <taxon>Bacteria</taxon>
        <taxon>Pseudomonadati</taxon>
        <taxon>Bacteroidota</taxon>
        <taxon>Bacteroidia</taxon>
        <taxon>Bacteroidales</taxon>
        <taxon>Muribaculaceae</taxon>
        <taxon>Muribaculum</taxon>
    </lineage>
</organism>
<proteinExistence type="inferred from homology"/>
<dbReference type="InterPro" id="IPR003395">
    <property type="entry name" value="RecF/RecN/SMC_N"/>
</dbReference>
<name>A0A4P7VI36_9BACT</name>
<dbReference type="GO" id="GO:0005524">
    <property type="term" value="F:ATP binding"/>
    <property type="evidence" value="ECO:0007669"/>
    <property type="project" value="UniProtKB-KW"/>
</dbReference>
<evidence type="ECO:0000256" key="8">
    <source>
        <dbReference type="ARBA" id="ARBA00033408"/>
    </source>
</evidence>
<dbReference type="PANTHER" id="PTHR11059">
    <property type="entry name" value="DNA REPAIR PROTEIN RECN"/>
    <property type="match status" value="1"/>
</dbReference>
<keyword evidence="4" id="KW-0547">Nucleotide-binding</keyword>
<dbReference type="OrthoDB" id="9806954at2"/>
<dbReference type="GO" id="GO:0006310">
    <property type="term" value="P:DNA recombination"/>
    <property type="evidence" value="ECO:0007669"/>
    <property type="project" value="InterPro"/>
</dbReference>
<evidence type="ECO:0000256" key="5">
    <source>
        <dbReference type="ARBA" id="ARBA00022763"/>
    </source>
</evidence>
<dbReference type="NCBIfam" id="TIGR00634">
    <property type="entry name" value="recN"/>
    <property type="match status" value="1"/>
</dbReference>